<evidence type="ECO:0000256" key="4">
    <source>
        <dbReference type="PROSITE-ProRule" id="PRU00228"/>
    </source>
</evidence>
<gene>
    <name evidence="6" type="ORF">PCON_06665</name>
</gene>
<dbReference type="Pfam" id="PF16158">
    <property type="entry name" value="N_BRCA1_IG"/>
    <property type="match status" value="1"/>
</dbReference>
<dbReference type="CDD" id="cd02340">
    <property type="entry name" value="ZZ_NBR1_like"/>
    <property type="match status" value="2"/>
</dbReference>
<dbReference type="Gene3D" id="3.30.60.90">
    <property type="match status" value="3"/>
</dbReference>
<dbReference type="PANTHER" id="PTHR20930">
    <property type="entry name" value="OVARIAN CARCINOMA ANTIGEN CA125-RELATED"/>
    <property type="match status" value="1"/>
</dbReference>
<dbReference type="PROSITE" id="PS50135">
    <property type="entry name" value="ZF_ZZ_2"/>
    <property type="match status" value="1"/>
</dbReference>
<keyword evidence="7" id="KW-1185">Reference proteome</keyword>
<dbReference type="GO" id="GO:0000407">
    <property type="term" value="C:phagophore assembly site"/>
    <property type="evidence" value="ECO:0007669"/>
    <property type="project" value="TreeGrafter"/>
</dbReference>
<keyword evidence="1" id="KW-0479">Metal-binding</keyword>
<dbReference type="OrthoDB" id="661148at2759"/>
<keyword evidence="2 4" id="KW-0863">Zinc-finger</keyword>
<evidence type="ECO:0000256" key="2">
    <source>
        <dbReference type="ARBA" id="ARBA00022771"/>
    </source>
</evidence>
<dbReference type="GO" id="GO:0008270">
    <property type="term" value="F:zinc ion binding"/>
    <property type="evidence" value="ECO:0007669"/>
    <property type="project" value="UniProtKB-KW"/>
</dbReference>
<evidence type="ECO:0000259" key="5">
    <source>
        <dbReference type="PROSITE" id="PS50135"/>
    </source>
</evidence>
<dbReference type="CDD" id="cd14947">
    <property type="entry name" value="NBR1_like"/>
    <property type="match status" value="1"/>
</dbReference>
<dbReference type="Proteomes" id="UP000018144">
    <property type="component" value="Unassembled WGS sequence"/>
</dbReference>
<dbReference type="Gene3D" id="2.60.40.10">
    <property type="entry name" value="Immunoglobulins"/>
    <property type="match status" value="1"/>
</dbReference>
<reference evidence="6 7" key="1">
    <citation type="journal article" date="2013" name="PLoS Genet.">
        <title>The genome and development-dependent transcriptomes of Pyronema confluens: a window into fungal evolution.</title>
        <authorList>
            <person name="Traeger S."/>
            <person name="Altegoer F."/>
            <person name="Freitag M."/>
            <person name="Gabaldon T."/>
            <person name="Kempken F."/>
            <person name="Kumar A."/>
            <person name="Marcet-Houben M."/>
            <person name="Poggeler S."/>
            <person name="Stajich J.E."/>
            <person name="Nowrousian M."/>
        </authorList>
    </citation>
    <scope>NUCLEOTIDE SEQUENCE [LARGE SCALE GENOMIC DNA]</scope>
    <source>
        <strain evidence="7">CBS 100304</strain>
        <tissue evidence="6">Vegetative mycelium</tissue>
    </source>
</reference>
<accession>U4L466</accession>
<dbReference type="InterPro" id="IPR032350">
    <property type="entry name" value="Nbr1_FW"/>
</dbReference>
<sequence>MSSPRPEQLITVKVLYDNETRRFKITLKDVGPTFFEPKMRELLAIPQGREVYFYRYSDSAGEWILLDPNSTPVYKQLFRAAKAKLKLRIKVTTPEGHDTTAPAVQNDSASTLSFPPNYSSLNVNSVRIPATQAAPSISPAELEGAVAAAVSSYCSGPEFNAQLRDTVREEVVKQKPEQSDLISLSEEVPEIPLEQTQPSQPETLLDGLISAAATENIFCDACKDYVDGFHYHCSICSGGDYDLCMTCVDRKNLHCPNRTHLLTSRDIVNGKAVVIKADIKAAANLHICNCCIGDFPEEECLICEDCDDYDLCVTCFRNGNHGHDPRHEFCRASILTRLSIDEKKMLSAGRNVQHGALCDHCDKTIYGVRHKCIDCPDWDYCGSCIWRAEGEHPGHRFVPVYSATDLVPAGICMPLAEVVHTGVYCDGVICAAGKQSSCIRGARYKCAICPDTDFCGTCEASPINTHNPTHPLIKFRTPIRNVLVTSTDDSNTVMGDVVTYQNMYKVEEPQAAPVATMNTATQVQTVAETKPTEEEIVEPTPIVEKTPITTEVVLPVREAVAAVEIPAEKEVVPTKPSYSAKFLGESIPDGTEVVVGQNFLKTWYMHNNGDVAWPVGCTVKFVGGDYMFLKENEAHLCPTYNSRQVAAGEVWSFSVELSAPWPAGGKYISYWRVVAPDGTLFGDNIWINITAVEGAAPVIETSVAEKQEDERSEVCSNESVIDVDSVKTESVKAESVKSEPEEELIASQASSQMVFPKLPVESPVQSVIEEVTVQADAPVPAPFSPLSEASHRTFALSDEDEDLEEIDISSIGSDEFQTDDEYDVLCASDEEFEECERIIPSGSEQRK</sequence>
<feature type="domain" description="ZZ-type" evidence="5">
    <location>
        <begin position="426"/>
        <end position="480"/>
    </location>
</feature>
<dbReference type="GO" id="GO:0043130">
    <property type="term" value="F:ubiquitin binding"/>
    <property type="evidence" value="ECO:0007669"/>
    <property type="project" value="TreeGrafter"/>
</dbReference>
<dbReference type="InterPro" id="IPR043145">
    <property type="entry name" value="Znf_ZZ_sf"/>
</dbReference>
<dbReference type="EMBL" id="HF935332">
    <property type="protein sequence ID" value="CCX07078.1"/>
    <property type="molecule type" value="Genomic_DNA"/>
</dbReference>
<dbReference type="Pfam" id="PF00569">
    <property type="entry name" value="ZZ"/>
    <property type="match status" value="2"/>
</dbReference>
<proteinExistence type="predicted"/>
<evidence type="ECO:0000256" key="1">
    <source>
        <dbReference type="ARBA" id="ARBA00022723"/>
    </source>
</evidence>
<dbReference type="CDD" id="cd02249">
    <property type="entry name" value="ZZ"/>
    <property type="match status" value="1"/>
</dbReference>
<dbReference type="AlphaFoldDB" id="U4L466"/>
<evidence type="ECO:0000313" key="7">
    <source>
        <dbReference type="Proteomes" id="UP000018144"/>
    </source>
</evidence>
<dbReference type="PANTHER" id="PTHR20930:SF0">
    <property type="entry name" value="PROTEIN ILRUN"/>
    <property type="match status" value="1"/>
</dbReference>
<dbReference type="GO" id="GO:0016236">
    <property type="term" value="P:macroautophagy"/>
    <property type="evidence" value="ECO:0007669"/>
    <property type="project" value="TreeGrafter"/>
</dbReference>
<dbReference type="InterPro" id="IPR013783">
    <property type="entry name" value="Ig-like_fold"/>
</dbReference>
<dbReference type="STRING" id="1076935.U4L466"/>
<dbReference type="SMART" id="SM00291">
    <property type="entry name" value="ZnF_ZZ"/>
    <property type="match status" value="4"/>
</dbReference>
<protein>
    <submittedName>
        <fullName evidence="6">Similar to Next to BRCA1 gene 1 protein acc. no. Q5RC94</fullName>
    </submittedName>
</protein>
<evidence type="ECO:0000313" key="6">
    <source>
        <dbReference type="EMBL" id="CCX07078.1"/>
    </source>
</evidence>
<organism evidence="6 7">
    <name type="scientific">Pyronema omphalodes (strain CBS 100304)</name>
    <name type="common">Pyronema confluens</name>
    <dbReference type="NCBI Taxonomy" id="1076935"/>
    <lineage>
        <taxon>Eukaryota</taxon>
        <taxon>Fungi</taxon>
        <taxon>Dikarya</taxon>
        <taxon>Ascomycota</taxon>
        <taxon>Pezizomycotina</taxon>
        <taxon>Pezizomycetes</taxon>
        <taxon>Pezizales</taxon>
        <taxon>Pyronemataceae</taxon>
        <taxon>Pyronema</taxon>
    </lineage>
</organism>
<dbReference type="OMA" id="NKHGHHP"/>
<dbReference type="eggNOG" id="KOG4582">
    <property type="taxonomic scope" value="Eukaryota"/>
</dbReference>
<dbReference type="eggNOG" id="KOG4351">
    <property type="taxonomic scope" value="Eukaryota"/>
</dbReference>
<name>U4L466_PYROM</name>
<dbReference type="InterPro" id="IPR000433">
    <property type="entry name" value="Znf_ZZ"/>
</dbReference>
<keyword evidence="3" id="KW-0862">Zinc</keyword>
<dbReference type="SUPFAM" id="SSF57850">
    <property type="entry name" value="RING/U-box"/>
    <property type="match status" value="4"/>
</dbReference>
<evidence type="ECO:0000256" key="3">
    <source>
        <dbReference type="ARBA" id="ARBA00022833"/>
    </source>
</evidence>